<evidence type="ECO:0008006" key="4">
    <source>
        <dbReference type="Google" id="ProtNLM"/>
    </source>
</evidence>
<protein>
    <recommendedName>
        <fullName evidence="4">Serine/threonine protein kinase</fullName>
    </recommendedName>
</protein>
<keyword evidence="1" id="KW-0732">Signal</keyword>
<sequence>MKSYAPLVTLAAVVALGAGFLVANTMSQRAATETSTAALVDPTAGDTAPSTVVDLGRLAPSAAPEAAPKAGSDAAAAPAVAEKAYAGWTSGRELSVAIAVKDGRAVGYVCDGAATEAWLEGVLSGDQLSLTSKDGATTITGTANEASSAGTVTAGGQEWSFEAEGVAAPAGLYEGRADVRGVATRVGWVVTGDGEVTGVASAAGERRPAPVLDPARPGAVVLDGVPVEVTSLDGGSAVIRR</sequence>
<dbReference type="RefSeq" id="WP_169398614.1">
    <property type="nucleotide sequence ID" value="NZ_BAAAJH010000009.1"/>
</dbReference>
<organism evidence="2 3">
    <name type="scientific">Pseudonocardia xinjiangensis</name>
    <dbReference type="NCBI Taxonomy" id="75289"/>
    <lineage>
        <taxon>Bacteria</taxon>
        <taxon>Bacillati</taxon>
        <taxon>Actinomycetota</taxon>
        <taxon>Actinomycetes</taxon>
        <taxon>Pseudonocardiales</taxon>
        <taxon>Pseudonocardiaceae</taxon>
        <taxon>Pseudonocardia</taxon>
    </lineage>
</organism>
<evidence type="ECO:0000313" key="2">
    <source>
        <dbReference type="EMBL" id="NMH80564.1"/>
    </source>
</evidence>
<proteinExistence type="predicted"/>
<feature type="signal peptide" evidence="1">
    <location>
        <begin position="1"/>
        <end position="23"/>
    </location>
</feature>
<accession>A0ABX1RLP7</accession>
<gene>
    <name evidence="2" type="ORF">HF577_26190</name>
</gene>
<comment type="caution">
    <text evidence="2">The sequence shown here is derived from an EMBL/GenBank/DDBJ whole genome shotgun (WGS) entry which is preliminary data.</text>
</comment>
<name>A0ABX1RLP7_9PSEU</name>
<feature type="chain" id="PRO_5045696753" description="Serine/threonine protein kinase" evidence="1">
    <location>
        <begin position="24"/>
        <end position="241"/>
    </location>
</feature>
<evidence type="ECO:0000256" key="1">
    <source>
        <dbReference type="SAM" id="SignalP"/>
    </source>
</evidence>
<evidence type="ECO:0000313" key="3">
    <source>
        <dbReference type="Proteomes" id="UP001296706"/>
    </source>
</evidence>
<dbReference type="Proteomes" id="UP001296706">
    <property type="component" value="Unassembled WGS sequence"/>
</dbReference>
<reference evidence="2 3" key="1">
    <citation type="submission" date="2020-04" db="EMBL/GenBank/DDBJ databases">
        <authorList>
            <person name="Klaysubun C."/>
            <person name="Duangmal K."/>
            <person name="Lipun K."/>
        </authorList>
    </citation>
    <scope>NUCLEOTIDE SEQUENCE [LARGE SCALE GENOMIC DNA]</scope>
    <source>
        <strain evidence="2 3">JCM 11839</strain>
    </source>
</reference>
<dbReference type="EMBL" id="JAAXKY010000106">
    <property type="protein sequence ID" value="NMH80564.1"/>
    <property type="molecule type" value="Genomic_DNA"/>
</dbReference>
<keyword evidence="3" id="KW-1185">Reference proteome</keyword>